<dbReference type="RefSeq" id="WP_136726325.1">
    <property type="nucleotide sequence ID" value="NZ_SUMC01000027.1"/>
</dbReference>
<organism evidence="1 2">
    <name type="scientific">Actinacidiphila oryziradicis</name>
    <dbReference type="NCBI Taxonomy" id="2571141"/>
    <lineage>
        <taxon>Bacteria</taxon>
        <taxon>Bacillati</taxon>
        <taxon>Actinomycetota</taxon>
        <taxon>Actinomycetes</taxon>
        <taxon>Kitasatosporales</taxon>
        <taxon>Streptomycetaceae</taxon>
        <taxon>Actinacidiphila</taxon>
    </lineage>
</organism>
<protein>
    <submittedName>
        <fullName evidence="1">Uncharacterized protein</fullName>
    </submittedName>
</protein>
<name>A0A4U0SGZ6_9ACTN</name>
<keyword evidence="2" id="KW-1185">Reference proteome</keyword>
<dbReference type="AlphaFoldDB" id="A0A4U0SGZ6"/>
<reference evidence="1 2" key="1">
    <citation type="submission" date="2019-04" db="EMBL/GenBank/DDBJ databases">
        <title>Streptomyces oryziradicis sp. nov., a novel actinomycete isolated from rhizosphere soil of rice (Oryza sativa L.).</title>
        <authorList>
            <person name="Li C."/>
        </authorList>
    </citation>
    <scope>NUCLEOTIDE SEQUENCE [LARGE SCALE GENOMIC DNA]</scope>
    <source>
        <strain evidence="1 2">NEAU-C40</strain>
    </source>
</reference>
<accession>A0A4U0SGZ6</accession>
<dbReference type="EMBL" id="SUMC01000027">
    <property type="protein sequence ID" value="TKA08782.1"/>
    <property type="molecule type" value="Genomic_DNA"/>
</dbReference>
<dbReference type="Proteomes" id="UP000305778">
    <property type="component" value="Unassembled WGS sequence"/>
</dbReference>
<evidence type="ECO:0000313" key="2">
    <source>
        <dbReference type="Proteomes" id="UP000305778"/>
    </source>
</evidence>
<comment type="caution">
    <text evidence="1">The sequence shown here is derived from an EMBL/GenBank/DDBJ whole genome shotgun (WGS) entry which is preliminary data.</text>
</comment>
<gene>
    <name evidence="1" type="ORF">FCI23_25800</name>
</gene>
<proteinExistence type="predicted"/>
<dbReference type="OrthoDB" id="9800974at2"/>
<sequence length="140" mass="14598">MKPDGAEVIAVDAHGRPALLRRRIGAGWIVLPTYPHNLVAATPGANPGNTPRLYAALAEAAGVRRAVRVDDRRVAAGTLLHDDGRRFVVIISQSEAPLTVKPVTLGGQLADLATGEPVDGVEPAPYGVRVLGLDESPSGE</sequence>
<evidence type="ECO:0000313" key="1">
    <source>
        <dbReference type="EMBL" id="TKA08782.1"/>
    </source>
</evidence>